<dbReference type="InterPro" id="IPR039036">
    <property type="entry name" value="Granulin_fam"/>
</dbReference>
<organism evidence="7 8">
    <name type="scientific">Hydra vulgaris</name>
    <name type="common">Hydra</name>
    <name type="synonym">Hydra attenuata</name>
    <dbReference type="NCBI Taxonomy" id="6087"/>
    <lineage>
        <taxon>Eukaryota</taxon>
        <taxon>Metazoa</taxon>
        <taxon>Cnidaria</taxon>
        <taxon>Hydrozoa</taxon>
        <taxon>Hydroidolina</taxon>
        <taxon>Anthoathecata</taxon>
        <taxon>Aplanulata</taxon>
        <taxon>Hydridae</taxon>
        <taxon>Hydra</taxon>
    </lineage>
</organism>
<feature type="domain" description="Granulins" evidence="6">
    <location>
        <begin position="1099"/>
        <end position="1112"/>
    </location>
</feature>
<feature type="domain" description="Granulins" evidence="6">
    <location>
        <begin position="155"/>
        <end position="168"/>
    </location>
</feature>
<protein>
    <submittedName>
        <fullName evidence="8">Extracellular matrix protein A isoform X6</fullName>
    </submittedName>
</protein>
<sequence>MKNNYMLFITLILVLYGIIAADFICEDKGVCGDDETCCLISPNVFGCCPYINATCCSDGNYCCPNDYICDLEEHSCSRGNRKRDMLEKHSAKRVLKIRKGDQIGNKLQVNVSLDLTSLGDVLCPDKCSTCPDYTTCCLLESGEYGCCPYQSAVCCSDYIHCCPQNYVCNLPSCVPSQRFQYKDFTKVATYVKNENVLNYLSIKTVTCPDMVSVCSEGSTCCEKPGGGYTCCPYPNADCCSDGVHCCPSGYHCSFETKGCVKENFVLPMLRKQKAKIIPQNIIKILNLEKETHVCPGGLYFCSSKEECCLIKQDVFGCCPQSQIVSCEDDAYYCPEHSKCDIKNFRCITSNGSFKNIMKKKLASIVKSALAERLNLPILCPDQIHSCDSASSCCLLKNGNYGCCAISNAVVCDDIHYCPLDYKCGKTGCYNAENSMTSFMKIGISKLTTICHDGATCCPNSYTCCLIGDNVYGCCPLPYATCCDDRVHCCPYGYICNGDGTCSNEAESLNALKLLKGFSKHGIEISKDSVRTNAIVNVKNVECPDLISQCPNDNTCCTLESGQYGCCPLPNAVCCADHEHCCPHGFSCISGGYCTQGNLRVKGLVRTKAVVNVKNVECPDGISQCPDNNTCCTLESGQYACCPLPNAVCCADHEHCCPHGFSCVGGGYCTQGILRIKGLVHTKAIVKLKNVECPDGISQCPDGNTCCTLESGQYGCCPLPNAVCCADHEHCCQEGYSCDAGGYCTRGNLRVKGLVRTKAIVNVKNVECPDGISQCPDNNTCCTLESGQYACCPLPNAVCCADHEHCCPHGFSCNGGGYCTQGILRIKGLVHTKAIVKLKNVECPDGISQCPDGNTCCTLESGQYGCCPLPNAVCCADHEHCCQEGYNCDAGGYCTRGNLKVKGLVRTKAIVNVKNVECPDGISQCPDNNTCCTLESGQYACCPLPNAVCCADHEHCCPHGFSCIGGGYCTQGSLRIKGLVHTKAIVKMKNVECPDGISQCPDGNTCCTLESGQYGCCPLPNAVCCADHEHCCQEGYSCDAGGYCTRGNLRVKGLVRTKAIVNVKNVECPDGISQCPDNNTCCTLESGQYACCPLPNAVCCADHEHCCPHGFSCFDGGYCTHGNVKIKGFIHAKANLKLKNIDCSDNNGLCISKEDQISTAKPAITFDDHAQVNANNPYSTTAKEDQLNEKKKDYVMF</sequence>
<dbReference type="InterPro" id="IPR000118">
    <property type="entry name" value="Granulin"/>
</dbReference>
<dbReference type="Gene3D" id="2.10.25.160">
    <property type="entry name" value="Granulin"/>
    <property type="match status" value="14"/>
</dbReference>
<dbReference type="SUPFAM" id="SSF57277">
    <property type="entry name" value="Granulin repeat"/>
    <property type="match status" value="10"/>
</dbReference>
<evidence type="ECO:0000256" key="4">
    <source>
        <dbReference type="ARBA" id="ARBA00023157"/>
    </source>
</evidence>
<keyword evidence="4" id="KW-1015">Disulfide bond</keyword>
<dbReference type="InterPro" id="IPR037277">
    <property type="entry name" value="Granulin_sf"/>
</dbReference>
<evidence type="ECO:0000256" key="1">
    <source>
        <dbReference type="ARBA" id="ARBA00004613"/>
    </source>
</evidence>
<dbReference type="RefSeq" id="XP_065665144.1">
    <property type="nucleotide sequence ID" value="XM_065809072.1"/>
</dbReference>
<dbReference type="PROSITE" id="PS00799">
    <property type="entry name" value="GRANULINS"/>
    <property type="match status" value="8"/>
</dbReference>
<feature type="domain" description="Granulins" evidence="6">
    <location>
        <begin position="239"/>
        <end position="252"/>
    </location>
</feature>
<feature type="domain" description="Granulins" evidence="6">
    <location>
        <begin position="649"/>
        <end position="662"/>
    </location>
</feature>
<evidence type="ECO:0000313" key="8">
    <source>
        <dbReference type="RefSeq" id="XP_065665144.1"/>
    </source>
</evidence>
<proteinExistence type="inferred from homology"/>
<feature type="domain" description="Granulins" evidence="6">
    <location>
        <begin position="482"/>
        <end position="495"/>
    </location>
</feature>
<dbReference type="PANTHER" id="PTHR12274:SF3">
    <property type="entry name" value="PROGRANULIN"/>
    <property type="match status" value="1"/>
</dbReference>
<dbReference type="Pfam" id="PF00396">
    <property type="entry name" value="Granulin"/>
    <property type="match status" value="14"/>
</dbReference>
<feature type="domain" description="Granulins" evidence="6">
    <location>
        <begin position="574"/>
        <end position="587"/>
    </location>
</feature>
<name>A0ABM4CT83_HYDVU</name>
<feature type="domain" description="Granulins" evidence="6">
    <location>
        <begin position="949"/>
        <end position="962"/>
    </location>
</feature>
<keyword evidence="7" id="KW-1185">Reference proteome</keyword>
<dbReference type="GeneID" id="100206670"/>
<dbReference type="Proteomes" id="UP001652625">
    <property type="component" value="Chromosome 11"/>
</dbReference>
<feature type="domain" description="Granulins" evidence="6">
    <location>
        <begin position="799"/>
        <end position="812"/>
    </location>
</feature>
<gene>
    <name evidence="8" type="primary">LOC100206670</name>
</gene>
<accession>A0ABM4CT83</accession>
<evidence type="ECO:0000313" key="7">
    <source>
        <dbReference type="Proteomes" id="UP001652625"/>
    </source>
</evidence>
<keyword evidence="3" id="KW-0964">Secreted</keyword>
<comment type="similarity">
    <text evidence="2">Belongs to the granulin family.</text>
</comment>
<feature type="signal peptide" evidence="5">
    <location>
        <begin position="1"/>
        <end position="21"/>
    </location>
</feature>
<feature type="chain" id="PRO_5047240115" evidence="5">
    <location>
        <begin position="22"/>
        <end position="1196"/>
    </location>
</feature>
<evidence type="ECO:0000256" key="3">
    <source>
        <dbReference type="ARBA" id="ARBA00022525"/>
    </source>
</evidence>
<evidence type="ECO:0000256" key="5">
    <source>
        <dbReference type="SAM" id="SignalP"/>
    </source>
</evidence>
<dbReference type="PANTHER" id="PTHR12274">
    <property type="entry name" value="GRANULIN"/>
    <property type="match status" value="1"/>
</dbReference>
<evidence type="ECO:0000259" key="6">
    <source>
        <dbReference type="PROSITE" id="PS00799"/>
    </source>
</evidence>
<dbReference type="SMART" id="SM00277">
    <property type="entry name" value="GRAN"/>
    <property type="match status" value="14"/>
</dbReference>
<comment type="subcellular location">
    <subcellularLocation>
        <location evidence="1">Secreted</location>
    </subcellularLocation>
</comment>
<evidence type="ECO:0000256" key="2">
    <source>
        <dbReference type="ARBA" id="ARBA00010093"/>
    </source>
</evidence>
<reference evidence="8" key="1">
    <citation type="submission" date="2025-08" db="UniProtKB">
        <authorList>
            <consortium name="RefSeq"/>
        </authorList>
    </citation>
    <scope>IDENTIFICATION</scope>
</reference>
<keyword evidence="5" id="KW-0732">Signal</keyword>